<dbReference type="KEGG" id="ota:OT_ostta17g02180"/>
<accession>A0A096P9D5</accession>
<proteinExistence type="predicted"/>
<dbReference type="GeneID" id="9838137"/>
<name>A0A096P9D5_OSTTA</name>
<reference evidence="3" key="1">
    <citation type="journal article" date="2006" name="Proc. Natl. Acad. Sci. U.S.A.">
        <title>Genome analysis of the smallest free-living eukaryote Ostreococcus tauri unveils many unique features.</title>
        <authorList>
            <person name="Derelle E."/>
            <person name="Ferraz C."/>
            <person name="Rombauts S."/>
            <person name="Rouze P."/>
            <person name="Worden A.Z."/>
            <person name="Robbens S."/>
            <person name="Partensky F."/>
            <person name="Degroeve S."/>
            <person name="Echeynie S."/>
            <person name="Cooke R."/>
            <person name="Saeys Y."/>
            <person name="Wuyts J."/>
            <person name="Jabbari K."/>
            <person name="Bowler C."/>
            <person name="Panaud O."/>
            <person name="Piegu B."/>
            <person name="Ball S.G."/>
            <person name="Ral J.-P."/>
            <person name="Bouget F.-Y."/>
            <person name="Piganeau G."/>
            <person name="De Baets B."/>
            <person name="Picard A."/>
            <person name="Delseny M."/>
            <person name="Demaille J."/>
            <person name="Van de Peer Y."/>
            <person name="Moreau H."/>
        </authorList>
    </citation>
    <scope>NUCLEOTIDE SEQUENCE [LARGE SCALE GENOMIC DNA]</scope>
    <source>
        <strain evidence="3">OTTH 0595 / CCAP 157/2 / RCC745</strain>
    </source>
</reference>
<dbReference type="RefSeq" id="XP_022840498.1">
    <property type="nucleotide sequence ID" value="XM_022984769.1"/>
</dbReference>
<evidence type="ECO:0000256" key="1">
    <source>
        <dbReference type="SAM" id="MobiDB-lite"/>
    </source>
</evidence>
<reference evidence="2 3" key="2">
    <citation type="journal article" date="2014" name="BMC Genomics">
        <title>An improved genome of the model marine alga Ostreococcus tauri unfolds by assessing Illumina de novo assemblies.</title>
        <authorList>
            <person name="Blanc-Mathieu R."/>
            <person name="Verhelst B."/>
            <person name="Derelle E."/>
            <person name="Rombauts S."/>
            <person name="Bouget F.Y."/>
            <person name="Carre I."/>
            <person name="Chateau A."/>
            <person name="Eyre-Walker A."/>
            <person name="Grimsley N."/>
            <person name="Moreau H."/>
            <person name="Piegu B."/>
            <person name="Rivals E."/>
            <person name="Schackwitz W."/>
            <person name="Van de Peer Y."/>
            <person name="Piganeau G."/>
        </authorList>
    </citation>
    <scope>NUCLEOTIDE SEQUENCE [LARGE SCALE GENOMIC DNA]</scope>
    <source>
        <strain evidence="3">OTTH 0595 / CCAP 157/2 / RCC745</strain>
    </source>
</reference>
<organism evidence="2 3">
    <name type="scientific">Ostreococcus tauri</name>
    <name type="common">Marine green alga</name>
    <dbReference type="NCBI Taxonomy" id="70448"/>
    <lineage>
        <taxon>Eukaryota</taxon>
        <taxon>Viridiplantae</taxon>
        <taxon>Chlorophyta</taxon>
        <taxon>Mamiellophyceae</taxon>
        <taxon>Mamiellales</taxon>
        <taxon>Bathycoccaceae</taxon>
        <taxon>Ostreococcus</taxon>
    </lineage>
</organism>
<protein>
    <submittedName>
        <fullName evidence="2">Unnamed product</fullName>
    </submittedName>
</protein>
<sequence>MHASLSFKASVANAVVARATTAPRVDRASTAVRAGKTIDTNNRREMMKKNQELAAKKAADAKKKAAALAEKNKAAAARAAEAKKAALAKAEAKRKEMQKKTANLNKTVGGSSKFARSYSKPVNMKDPLEGKTFGGFLSGLFGKK</sequence>
<evidence type="ECO:0000313" key="3">
    <source>
        <dbReference type="Proteomes" id="UP000009170"/>
    </source>
</evidence>
<feature type="compositionally biased region" description="Polar residues" evidence="1">
    <location>
        <begin position="100"/>
        <end position="110"/>
    </location>
</feature>
<dbReference type="InParanoid" id="A0A096P9D5"/>
<keyword evidence="3" id="KW-1185">Reference proteome</keyword>
<gene>
    <name evidence="2" type="ORF">OT_ostta17g02180</name>
</gene>
<dbReference type="Proteomes" id="UP000009170">
    <property type="component" value="Unassembled WGS sequence"/>
</dbReference>
<dbReference type="AlphaFoldDB" id="A0A096P9D5"/>
<comment type="caution">
    <text evidence="2">The sequence shown here is derived from an EMBL/GenBank/DDBJ whole genome shotgun (WGS) entry which is preliminary data.</text>
</comment>
<feature type="region of interest" description="Disordered" evidence="1">
    <location>
        <begin position="89"/>
        <end position="123"/>
    </location>
</feature>
<feature type="compositionally biased region" description="Basic and acidic residues" evidence="1">
    <location>
        <begin position="89"/>
        <end position="99"/>
    </location>
</feature>
<dbReference type="EMBL" id="CAID01000017">
    <property type="protein sequence ID" value="CEG00641.1"/>
    <property type="molecule type" value="Genomic_DNA"/>
</dbReference>
<evidence type="ECO:0000313" key="2">
    <source>
        <dbReference type="EMBL" id="CEG00641.1"/>
    </source>
</evidence>